<name>A0A9P6XNC9_9FUNG</name>
<gene>
    <name evidence="2" type="ORF">G6F50_018255</name>
</gene>
<dbReference type="AlphaFoldDB" id="A0A9P6XNC9"/>
<protein>
    <submittedName>
        <fullName evidence="2">Uncharacterized protein</fullName>
    </submittedName>
</protein>
<sequence length="90" mass="9391">MVELRQGGAVVANCGAALEQAVDDAAQISPQSETRRRIPDFVARPSADGRQPLSHHASCSRTGVEENADACHGVPLAAMAASSLLSQQRP</sequence>
<proteinExistence type="predicted"/>
<dbReference type="EMBL" id="JAANIU010016641">
    <property type="protein sequence ID" value="KAG1528346.1"/>
    <property type="molecule type" value="Genomic_DNA"/>
</dbReference>
<comment type="caution">
    <text evidence="2">The sequence shown here is derived from an EMBL/GenBank/DDBJ whole genome shotgun (WGS) entry which is preliminary data.</text>
</comment>
<dbReference type="Proteomes" id="UP000740926">
    <property type="component" value="Unassembled WGS sequence"/>
</dbReference>
<feature type="region of interest" description="Disordered" evidence="1">
    <location>
        <begin position="27"/>
        <end position="61"/>
    </location>
</feature>
<evidence type="ECO:0000256" key="1">
    <source>
        <dbReference type="SAM" id="MobiDB-lite"/>
    </source>
</evidence>
<evidence type="ECO:0000313" key="3">
    <source>
        <dbReference type="Proteomes" id="UP000740926"/>
    </source>
</evidence>
<evidence type="ECO:0000313" key="2">
    <source>
        <dbReference type="EMBL" id="KAG1528346.1"/>
    </source>
</evidence>
<keyword evidence="3" id="KW-1185">Reference proteome</keyword>
<accession>A0A9P6XNC9</accession>
<reference evidence="2 3" key="1">
    <citation type="journal article" date="2020" name="Microb. Genom.">
        <title>Genetic diversity of clinical and environmental Mucorales isolates obtained from an investigation of mucormycosis cases among solid organ transplant recipients.</title>
        <authorList>
            <person name="Nguyen M.H."/>
            <person name="Kaul D."/>
            <person name="Muto C."/>
            <person name="Cheng S.J."/>
            <person name="Richter R.A."/>
            <person name="Bruno V.M."/>
            <person name="Liu G."/>
            <person name="Beyhan S."/>
            <person name="Sundermann A.J."/>
            <person name="Mounaud S."/>
            <person name="Pasculle A.W."/>
            <person name="Nierman W.C."/>
            <person name="Driscoll E."/>
            <person name="Cumbie R."/>
            <person name="Clancy C.J."/>
            <person name="Dupont C.L."/>
        </authorList>
    </citation>
    <scope>NUCLEOTIDE SEQUENCE [LARGE SCALE GENOMIC DNA]</scope>
    <source>
        <strain evidence="2 3">GL24</strain>
    </source>
</reference>
<organism evidence="2 3">
    <name type="scientific">Rhizopus delemar</name>
    <dbReference type="NCBI Taxonomy" id="936053"/>
    <lineage>
        <taxon>Eukaryota</taxon>
        <taxon>Fungi</taxon>
        <taxon>Fungi incertae sedis</taxon>
        <taxon>Mucoromycota</taxon>
        <taxon>Mucoromycotina</taxon>
        <taxon>Mucoromycetes</taxon>
        <taxon>Mucorales</taxon>
        <taxon>Mucorineae</taxon>
        <taxon>Rhizopodaceae</taxon>
        <taxon>Rhizopus</taxon>
    </lineage>
</organism>